<dbReference type="Proteomes" id="UP000031830">
    <property type="component" value="Chromosome"/>
</dbReference>
<name>A0A0B6D617_9GAMM</name>
<dbReference type="AlphaFoldDB" id="A0A0B6D617"/>
<protein>
    <submittedName>
        <fullName evidence="1">Uncharacterized protein</fullName>
    </submittedName>
</protein>
<proteinExistence type="predicted"/>
<gene>
    <name evidence="1" type="ORF">LA55_1539</name>
</gene>
<dbReference type="KEGG" id="fpz:LA55_1539"/>
<organism evidence="1 2">
    <name type="scientific">Francisella philomiragia</name>
    <dbReference type="NCBI Taxonomy" id="28110"/>
    <lineage>
        <taxon>Bacteria</taxon>
        <taxon>Pseudomonadati</taxon>
        <taxon>Pseudomonadota</taxon>
        <taxon>Gammaproteobacteria</taxon>
        <taxon>Thiotrichales</taxon>
        <taxon>Francisellaceae</taxon>
        <taxon>Francisella</taxon>
    </lineage>
</organism>
<evidence type="ECO:0000313" key="2">
    <source>
        <dbReference type="Proteomes" id="UP000031830"/>
    </source>
</evidence>
<accession>A0A0B6D617</accession>
<evidence type="ECO:0000313" key="1">
    <source>
        <dbReference type="EMBL" id="AJI53742.1"/>
    </source>
</evidence>
<sequence length="130" mass="15504">MRAIKTIDQIAREKQRDVLFIQVKPNPLKSFEHYRNYKPWQEIKSWLEDNDIPHEICGPFFEDQIVIEGYCGDIYIDLPNDDSLAMIQKIDEYFNYTGERLDGKVRLCILSYDTAIKYAERDTAEFWDDI</sequence>
<dbReference type="EMBL" id="CP009440">
    <property type="protein sequence ID" value="AJI53742.1"/>
    <property type="molecule type" value="Genomic_DNA"/>
</dbReference>
<dbReference type="RefSeq" id="WP_044526618.1">
    <property type="nucleotide sequence ID" value="NZ_CP009440.1"/>
</dbReference>
<dbReference type="OrthoDB" id="6708558at2"/>
<reference evidence="1 2" key="1">
    <citation type="journal article" date="2015" name="Genome Announc.">
        <title>Genome sequencing of 18 francisella strains to aid in assay development and testing.</title>
        <authorList>
            <person name="Johnson S.L."/>
            <person name="Daligault H.E."/>
            <person name="Davenport K.W."/>
            <person name="Coyne S.R."/>
            <person name="Frey K.G."/>
            <person name="Koroleva G.I."/>
            <person name="Broomall S.M."/>
            <person name="Bishop-Lilly K.A."/>
            <person name="Bruce D.C."/>
            <person name="Chertkov O."/>
            <person name="Freitas T."/>
            <person name="Jaissle J."/>
            <person name="Ladner J.T."/>
            <person name="Rosenzweig C.N."/>
            <person name="Gibbons H.S."/>
            <person name="Palacios G.F."/>
            <person name="Redden C.L."/>
            <person name="Xu Y."/>
            <person name="Minogue T.D."/>
            <person name="Chain P.S."/>
        </authorList>
    </citation>
    <scope>NUCLEOTIDE SEQUENCE [LARGE SCALE GENOMIC DNA]</scope>
    <source>
        <strain evidence="1 2">GA01-2794</strain>
    </source>
</reference>